<dbReference type="HOGENOM" id="CLU_278864_0_0_1"/>
<feature type="region of interest" description="Disordered" evidence="1">
    <location>
        <begin position="578"/>
        <end position="676"/>
    </location>
</feature>
<feature type="region of interest" description="Disordered" evidence="1">
    <location>
        <begin position="194"/>
        <end position="230"/>
    </location>
</feature>
<evidence type="ECO:0000256" key="1">
    <source>
        <dbReference type="SAM" id="MobiDB-lite"/>
    </source>
</evidence>
<sequence length="1132" mass="124594">MFVYQSTQLPLRSFDTISYMAASGVLQHWSPQQRPLRSSRCCTPFKIGIRGINWTGVCTNPDASPPANPSVARPSVSPGRERRLSLVKYAQVNALAPVIDPLTQSHPQASGQDGGPHLALHSFSAVTRAPGATETAFRCSTLSTQTTRTEVIVRLLRAGARCRPPWCVWDSIPSAPPDLLRLEKHLPSWNASEAATTPSGLVHAARSSSGNVSEEGQAIDAASEPLESNSDHVRKVKLLLPKDNAAAIDSTGNSTRPTEDIDRAPAGAALSQFPMDNTKASPMITASPRIDDSQHGPEALSTIQDEPSIPDPAAITMTVHNPDNREASLLPDVVLRNSEYVNTKSKTQDYNKIGGGELADKHSHYPIESQEPQKDSEVGIPQGRQWDDYAKRGEFEDRNGQYPMEEPTQLGGEELAERTGPYPMMSPSIGHGGMAAVSQAQPWLRHQGGDDMFPNMDHFTFDDQEEDETTDLHYHQLERFAQYTGDIVDVRPKPFSAPANIDPPELLTGRWGARRSESVESERPVQGNPVNLSPRNLTTGSWVSRVPSTAIHNVATPMPMHSVPFYTANSQNWDFSGLMQESSGSSIVETHNGQPDHSGATRDGEPFLGANPAVVHNPGDPNFQYYDASGPRGNSEFANQNPQDFQDGHAASSSPQVQQELDGDGDVDMDRPTAAPESENVLKARLEMDRRALIVLNAQFDLEQEKARFTELEINSKAEYVAGTMSFLDVLHVLNGQKAKVDGGQSDLSMAKADHVAAKEIHAQEVARAEFARLELELAGLKALDSNPSGLPFQAVIQIRREIKEKTGRIAYLKEYLGVADNHTPSMRVKRNLEDTDDGADNNLNAAEKGRKNKPKAKKVEQEDISPKQGTGPETPRERLESLGKITSDWLTQIASKVTSPESELRSLPMLSKEDNIWAEAEGQRQIDLYFSEDGTDGDLGPTVRKWCFSFPRYLSHCAWTNKDLAILVHTSKQGGVRRCRFHAINRSLTIKNTFDGCNKGNKVEGVSHSVNLKGGKAIDDDHFHCGCLTDHVLLDFFLWKTVSASQNLNPQVTETMRQNTFEPRMRSFLLAGHQQYSGFTASDIPWANPPLSLSALVQKLKMKITYNLVRELVAMGYRLNLVQNGQMVFND</sequence>
<feature type="region of interest" description="Disordered" evidence="1">
    <location>
        <begin position="831"/>
        <end position="879"/>
    </location>
</feature>
<feature type="compositionally biased region" description="Polar residues" evidence="1">
    <location>
        <begin position="578"/>
        <end position="595"/>
    </location>
</feature>
<feature type="region of interest" description="Disordered" evidence="1">
    <location>
        <begin position="290"/>
        <end position="309"/>
    </location>
</feature>
<evidence type="ECO:0000313" key="3">
    <source>
        <dbReference type="Proteomes" id="UP000027222"/>
    </source>
</evidence>
<name>A0A067TSI0_GALM3</name>
<proteinExistence type="predicted"/>
<dbReference type="AlphaFoldDB" id="A0A067TSI0"/>
<dbReference type="Proteomes" id="UP000027222">
    <property type="component" value="Unassembled WGS sequence"/>
</dbReference>
<dbReference type="STRING" id="685588.A0A067TSI0"/>
<keyword evidence="3" id="KW-1185">Reference proteome</keyword>
<dbReference type="OrthoDB" id="3065406at2759"/>
<organism evidence="2 3">
    <name type="scientific">Galerina marginata (strain CBS 339.88)</name>
    <dbReference type="NCBI Taxonomy" id="685588"/>
    <lineage>
        <taxon>Eukaryota</taxon>
        <taxon>Fungi</taxon>
        <taxon>Dikarya</taxon>
        <taxon>Basidiomycota</taxon>
        <taxon>Agaricomycotina</taxon>
        <taxon>Agaricomycetes</taxon>
        <taxon>Agaricomycetidae</taxon>
        <taxon>Agaricales</taxon>
        <taxon>Agaricineae</taxon>
        <taxon>Strophariaceae</taxon>
        <taxon>Galerina</taxon>
    </lineage>
</organism>
<reference evidence="3" key="1">
    <citation type="journal article" date="2014" name="Proc. Natl. Acad. Sci. U.S.A.">
        <title>Extensive sampling of basidiomycete genomes demonstrates inadequacy of the white-rot/brown-rot paradigm for wood decay fungi.</title>
        <authorList>
            <person name="Riley R."/>
            <person name="Salamov A.A."/>
            <person name="Brown D.W."/>
            <person name="Nagy L.G."/>
            <person name="Floudas D."/>
            <person name="Held B.W."/>
            <person name="Levasseur A."/>
            <person name="Lombard V."/>
            <person name="Morin E."/>
            <person name="Otillar R."/>
            <person name="Lindquist E.A."/>
            <person name="Sun H."/>
            <person name="LaButti K.M."/>
            <person name="Schmutz J."/>
            <person name="Jabbour D."/>
            <person name="Luo H."/>
            <person name="Baker S.E."/>
            <person name="Pisabarro A.G."/>
            <person name="Walton J.D."/>
            <person name="Blanchette R.A."/>
            <person name="Henrissat B."/>
            <person name="Martin F."/>
            <person name="Cullen D."/>
            <person name="Hibbett D.S."/>
            <person name="Grigoriev I.V."/>
        </authorList>
    </citation>
    <scope>NUCLEOTIDE SEQUENCE [LARGE SCALE GENOMIC DNA]</scope>
    <source>
        <strain evidence="3">CBS 339.88</strain>
    </source>
</reference>
<evidence type="ECO:0000313" key="2">
    <source>
        <dbReference type="EMBL" id="KDR86185.1"/>
    </source>
</evidence>
<dbReference type="EMBL" id="KL142367">
    <property type="protein sequence ID" value="KDR86185.1"/>
    <property type="molecule type" value="Genomic_DNA"/>
</dbReference>
<gene>
    <name evidence="2" type="ORF">GALMADRAFT_132767</name>
</gene>
<protein>
    <submittedName>
        <fullName evidence="2">Uncharacterized protein</fullName>
    </submittedName>
</protein>
<accession>A0A067TSI0</accession>